<feature type="compositionally biased region" description="Low complexity" evidence="1">
    <location>
        <begin position="8"/>
        <end position="21"/>
    </location>
</feature>
<evidence type="ECO:0000313" key="2">
    <source>
        <dbReference type="EMBL" id="MCI86444.1"/>
    </source>
</evidence>
<sequence>MVRPPPVNASTTNNQNSNASNPEGQPTQASTSNANACMGLTAPTSTMSTIGGTGSSAMTG</sequence>
<comment type="caution">
    <text evidence="2">The sequence shown here is derived from an EMBL/GenBank/DDBJ whole genome shotgun (WGS) entry which is preliminary data.</text>
</comment>
<accession>A0A392VDI1</accession>
<keyword evidence="3" id="KW-1185">Reference proteome</keyword>
<evidence type="ECO:0000256" key="1">
    <source>
        <dbReference type="SAM" id="MobiDB-lite"/>
    </source>
</evidence>
<feature type="compositionally biased region" description="Low complexity" evidence="1">
    <location>
        <begin position="44"/>
        <end position="60"/>
    </location>
</feature>
<dbReference type="EMBL" id="LXQA011140733">
    <property type="protein sequence ID" value="MCI86444.1"/>
    <property type="molecule type" value="Genomic_DNA"/>
</dbReference>
<name>A0A392VDI1_9FABA</name>
<proteinExistence type="predicted"/>
<reference evidence="2 3" key="1">
    <citation type="journal article" date="2018" name="Front. Plant Sci.">
        <title>Red Clover (Trifolium pratense) and Zigzag Clover (T. medium) - A Picture of Genomic Similarities and Differences.</title>
        <authorList>
            <person name="Dluhosova J."/>
            <person name="Istvanek J."/>
            <person name="Nedelnik J."/>
            <person name="Repkova J."/>
        </authorList>
    </citation>
    <scope>NUCLEOTIDE SEQUENCE [LARGE SCALE GENOMIC DNA]</scope>
    <source>
        <strain evidence="3">cv. 10/8</strain>
        <tissue evidence="2">Leaf</tissue>
    </source>
</reference>
<feature type="non-terminal residue" evidence="2">
    <location>
        <position position="60"/>
    </location>
</feature>
<dbReference type="AlphaFoldDB" id="A0A392VDI1"/>
<evidence type="ECO:0000313" key="3">
    <source>
        <dbReference type="Proteomes" id="UP000265520"/>
    </source>
</evidence>
<feature type="region of interest" description="Disordered" evidence="1">
    <location>
        <begin position="1"/>
        <end position="60"/>
    </location>
</feature>
<organism evidence="2 3">
    <name type="scientific">Trifolium medium</name>
    <dbReference type="NCBI Taxonomy" id="97028"/>
    <lineage>
        <taxon>Eukaryota</taxon>
        <taxon>Viridiplantae</taxon>
        <taxon>Streptophyta</taxon>
        <taxon>Embryophyta</taxon>
        <taxon>Tracheophyta</taxon>
        <taxon>Spermatophyta</taxon>
        <taxon>Magnoliopsida</taxon>
        <taxon>eudicotyledons</taxon>
        <taxon>Gunneridae</taxon>
        <taxon>Pentapetalae</taxon>
        <taxon>rosids</taxon>
        <taxon>fabids</taxon>
        <taxon>Fabales</taxon>
        <taxon>Fabaceae</taxon>
        <taxon>Papilionoideae</taxon>
        <taxon>50 kb inversion clade</taxon>
        <taxon>NPAAA clade</taxon>
        <taxon>Hologalegina</taxon>
        <taxon>IRL clade</taxon>
        <taxon>Trifolieae</taxon>
        <taxon>Trifolium</taxon>
    </lineage>
</organism>
<protein>
    <submittedName>
        <fullName evidence="2">Uncharacterized protein</fullName>
    </submittedName>
</protein>
<dbReference type="Proteomes" id="UP000265520">
    <property type="component" value="Unassembled WGS sequence"/>
</dbReference>
<feature type="compositionally biased region" description="Polar residues" evidence="1">
    <location>
        <begin position="22"/>
        <end position="35"/>
    </location>
</feature>